<dbReference type="InterPro" id="IPR039276">
    <property type="entry name" value="SHH1/2"/>
</dbReference>
<dbReference type="Gramene" id="TVU11275">
    <property type="protein sequence ID" value="TVU11275"/>
    <property type="gene ID" value="EJB05_44849"/>
</dbReference>
<protein>
    <recommendedName>
        <fullName evidence="2">SAWADEE domain-containing protein</fullName>
    </recommendedName>
</protein>
<feature type="compositionally biased region" description="Low complexity" evidence="1">
    <location>
        <begin position="244"/>
        <end position="258"/>
    </location>
</feature>
<sequence>MGRLPLNGAPQFRFLPAEVSEMEATARAHTGSIFPGSDVIDALAAKFSASPDRAGKVTIFPKQVLTWFHNRRYAPRSKLKDNKAALGKTVHPASGLRQASSSRVLPSAHGSGSSVYTPSPLAFLTWKTIVYNISQESEELAFYCDASVEGIERKRHDSTECDCKFLVRYEHDKSEEIVRLAKLRRRLETNDGVQHFPAARAANSADCCVQQTQANVNLASNEDSDKADQKDEKQHKNTHDATLASNSAREASSAASAATCNKKATKYL</sequence>
<dbReference type="Pfam" id="PF16719">
    <property type="entry name" value="SAWADEE"/>
    <property type="match status" value="1"/>
</dbReference>
<feature type="non-terminal residue" evidence="3">
    <location>
        <position position="1"/>
    </location>
</feature>
<dbReference type="InterPro" id="IPR032001">
    <property type="entry name" value="SAWADEE_dom"/>
</dbReference>
<dbReference type="EMBL" id="RWGY01000039">
    <property type="protein sequence ID" value="TVU11275.1"/>
    <property type="molecule type" value="Genomic_DNA"/>
</dbReference>
<dbReference type="Gene3D" id="2.30.30.140">
    <property type="match status" value="1"/>
</dbReference>
<feature type="domain" description="SAWADEE" evidence="2">
    <location>
        <begin position="130"/>
        <end position="182"/>
    </location>
</feature>
<feature type="compositionally biased region" description="Basic and acidic residues" evidence="1">
    <location>
        <begin position="223"/>
        <end position="239"/>
    </location>
</feature>
<dbReference type="PANTHER" id="PTHR33827:SF7">
    <property type="entry name" value="PROTEIN SAWADEE HOMEODOMAIN HOMOLOG 2"/>
    <property type="match status" value="1"/>
</dbReference>
<evidence type="ECO:0000313" key="3">
    <source>
        <dbReference type="EMBL" id="TVU11275.1"/>
    </source>
</evidence>
<name>A0A5J9TJ09_9POAL</name>
<dbReference type="PANTHER" id="PTHR33827">
    <property type="entry name" value="PROTEIN SAWADEE HOMEODOMAIN HOMOLOG 2"/>
    <property type="match status" value="1"/>
</dbReference>
<gene>
    <name evidence="3" type="ORF">EJB05_44849</name>
</gene>
<evidence type="ECO:0000313" key="4">
    <source>
        <dbReference type="Proteomes" id="UP000324897"/>
    </source>
</evidence>
<evidence type="ECO:0000256" key="1">
    <source>
        <dbReference type="SAM" id="MobiDB-lite"/>
    </source>
</evidence>
<reference evidence="3 4" key="1">
    <citation type="journal article" date="2019" name="Sci. Rep.">
        <title>A high-quality genome of Eragrostis curvula grass provides insights into Poaceae evolution and supports new strategies to enhance forage quality.</title>
        <authorList>
            <person name="Carballo J."/>
            <person name="Santos B.A.C.M."/>
            <person name="Zappacosta D."/>
            <person name="Garbus I."/>
            <person name="Selva J.P."/>
            <person name="Gallo C.A."/>
            <person name="Diaz A."/>
            <person name="Albertini E."/>
            <person name="Caccamo M."/>
            <person name="Echenique V."/>
        </authorList>
    </citation>
    <scope>NUCLEOTIDE SEQUENCE [LARGE SCALE GENOMIC DNA]</scope>
    <source>
        <strain evidence="4">cv. Victoria</strain>
        <tissue evidence="3">Leaf</tissue>
    </source>
</reference>
<dbReference type="Proteomes" id="UP000324897">
    <property type="component" value="Chromosome 3"/>
</dbReference>
<evidence type="ECO:0000259" key="2">
    <source>
        <dbReference type="Pfam" id="PF16719"/>
    </source>
</evidence>
<accession>A0A5J9TJ09</accession>
<proteinExistence type="predicted"/>
<dbReference type="AlphaFoldDB" id="A0A5J9TJ09"/>
<comment type="caution">
    <text evidence="3">The sequence shown here is derived from an EMBL/GenBank/DDBJ whole genome shotgun (WGS) entry which is preliminary data.</text>
</comment>
<feature type="region of interest" description="Disordered" evidence="1">
    <location>
        <begin position="218"/>
        <end position="268"/>
    </location>
</feature>
<organism evidence="3 4">
    <name type="scientific">Eragrostis curvula</name>
    <name type="common">weeping love grass</name>
    <dbReference type="NCBI Taxonomy" id="38414"/>
    <lineage>
        <taxon>Eukaryota</taxon>
        <taxon>Viridiplantae</taxon>
        <taxon>Streptophyta</taxon>
        <taxon>Embryophyta</taxon>
        <taxon>Tracheophyta</taxon>
        <taxon>Spermatophyta</taxon>
        <taxon>Magnoliopsida</taxon>
        <taxon>Liliopsida</taxon>
        <taxon>Poales</taxon>
        <taxon>Poaceae</taxon>
        <taxon>PACMAD clade</taxon>
        <taxon>Chloridoideae</taxon>
        <taxon>Eragrostideae</taxon>
        <taxon>Eragrostidinae</taxon>
        <taxon>Eragrostis</taxon>
    </lineage>
</organism>
<dbReference type="OrthoDB" id="2018059at2759"/>
<dbReference type="GO" id="GO:0003682">
    <property type="term" value="F:chromatin binding"/>
    <property type="evidence" value="ECO:0007669"/>
    <property type="project" value="InterPro"/>
</dbReference>
<keyword evidence="4" id="KW-1185">Reference proteome</keyword>